<gene>
    <name evidence="1" type="ordered locus">Pedsa_0694</name>
</gene>
<dbReference type="SUPFAM" id="SSF48230">
    <property type="entry name" value="Chondroitin AC/alginate lyase"/>
    <property type="match status" value="1"/>
</dbReference>
<proteinExistence type="predicted"/>
<dbReference type="Gene3D" id="2.130.10.10">
    <property type="entry name" value="YVTN repeat-like/Quinoprotein amine dehydrogenase"/>
    <property type="match status" value="1"/>
</dbReference>
<protein>
    <submittedName>
        <fullName evidence="1">FG-GAP repeat protein</fullName>
    </submittedName>
</protein>
<dbReference type="HOGENOM" id="CLU_270393_0_0_10"/>
<dbReference type="SUPFAM" id="SSF50998">
    <property type="entry name" value="Quinoprotein alcohol dehydrogenase-like"/>
    <property type="match status" value="1"/>
</dbReference>
<dbReference type="InterPro" id="IPR015943">
    <property type="entry name" value="WD40/YVTN_repeat-like_dom_sf"/>
</dbReference>
<dbReference type="Gene3D" id="2.70.98.70">
    <property type="match status" value="1"/>
</dbReference>
<dbReference type="STRING" id="762903.Pedsa_0694"/>
<reference evidence="1 2" key="1">
    <citation type="journal article" date="2011" name="Stand. Genomic Sci.">
        <title>Complete genome sequence of the gliding, heparinolytic Pedobacter saltans type strain (113).</title>
        <authorList>
            <person name="Liolios K."/>
            <person name="Sikorski J."/>
            <person name="Lu M."/>
            <person name="Nolan M."/>
            <person name="Lapidus A."/>
            <person name="Lucas S."/>
            <person name="Hammon N."/>
            <person name="Deshpande S."/>
            <person name="Cheng J.F."/>
            <person name="Tapia R."/>
            <person name="Han C."/>
            <person name="Goodwin L."/>
            <person name="Pitluck S."/>
            <person name="Huntemann M."/>
            <person name="Ivanova N."/>
            <person name="Pagani I."/>
            <person name="Mavromatis K."/>
            <person name="Ovchinikova G."/>
            <person name="Pati A."/>
            <person name="Chen A."/>
            <person name="Palaniappan K."/>
            <person name="Land M."/>
            <person name="Hauser L."/>
            <person name="Brambilla E.M."/>
            <person name="Kotsyurbenko O."/>
            <person name="Rohde M."/>
            <person name="Tindall B.J."/>
            <person name="Abt B."/>
            <person name="Goker M."/>
            <person name="Detter J.C."/>
            <person name="Woyke T."/>
            <person name="Bristow J."/>
            <person name="Eisen J.A."/>
            <person name="Markowitz V."/>
            <person name="Hugenholtz P."/>
            <person name="Klenk H.P."/>
            <person name="Kyrpides N.C."/>
        </authorList>
    </citation>
    <scope>NUCLEOTIDE SEQUENCE [LARGE SCALE GENOMIC DNA]</scope>
    <source>
        <strain evidence="2">ATCC 51119 / DSM 12145 / JCM 21818 / LMG 10337 / NBRC 100064 / NCIMB 13643</strain>
    </source>
</reference>
<dbReference type="RefSeq" id="WP_013631771.1">
    <property type="nucleotide sequence ID" value="NC_015177.1"/>
</dbReference>
<dbReference type="OrthoDB" id="7012117at2"/>
<organism evidence="1 2">
    <name type="scientific">Pseudopedobacter saltans (strain ATCC 51119 / DSM 12145 / JCM 21818 / CCUG 39354 / LMG 10337 / NBRC 100064 / NCIMB 13643)</name>
    <name type="common">Pedobacter saltans</name>
    <dbReference type="NCBI Taxonomy" id="762903"/>
    <lineage>
        <taxon>Bacteria</taxon>
        <taxon>Pseudomonadati</taxon>
        <taxon>Bacteroidota</taxon>
        <taxon>Sphingobacteriia</taxon>
        <taxon>Sphingobacteriales</taxon>
        <taxon>Sphingobacteriaceae</taxon>
        <taxon>Pseudopedobacter</taxon>
    </lineage>
</organism>
<dbReference type="EMBL" id="CP002545">
    <property type="protein sequence ID" value="ADY51270.1"/>
    <property type="molecule type" value="Genomic_DNA"/>
</dbReference>
<dbReference type="KEGG" id="psn:Pedsa_0694"/>
<name>F0S8I6_PSESL</name>
<sequence length="1204" mass="136107">MKIILTFLSAIFYALPSPAQHKEKQVIQQIITEKLPTGLKPYYPGSQFSLLKNNLSNVVIVKSDDIKRDDLATQIRDFLKKKWKIEIPIVNWKEAQKSTKNLILFGTVNENTPLRQLNANFQLGDNEFGYELRSIVNALDWNRNVIYIGFKNNKDLDKALDILTTKVKNPDKIEHFIACEGWEERLSDSRLQSMVEGMKSYYSKNASYVLTQFAISDSLKYISNLYKMTGYAPYVTTFAKMQNIVFENYGLTINGRTETAPSFSFYLYPQLVYIMEQSQNFTSEDRLASAEFMRKIVEEMMVHWEMKDPLRLYNDGKQEYLTNHSCFASRSVSSAARYLQARYNFEPAKFWINVADNAFAGVAPHPFSPEDAAGYQYLVYQIFIDYALASGVYDLDFFENDTFKNYVEFCKLQFNHLGYTAGFGDANPMGHDGGYTVLKYAVDILRDKEAEYLVSLIESRRQNKLKEFPFTNSPGVESLGLKYQEVVPFKQEQYEVGNYYNKPTLDKATFRSGWDKEADFLSITGINGDGYNHGHFDANGISQYISGNKLWLWEGDYIKKFPNDHNSIVVNKDGKLPDQTRSLKKRRKSSLSQILAAGNTPKRGNSLLSIMLEDYNGTNWTRNINYIAKSGFWVIDELDIQEEGNYIAEAYWRSTGAVSSLKQGYKITQKKSDEQDDATAFYVIEGSGANRFNRTVFEDMHGRKDGNLSGYMFSDRNTQYIIHRKDGKYKKGDKILFINFMQAASGKNSKSPEIRKVTENMFVANTEVFRAVILGAFSNKFMDIDADICFIGPEGIVARGANKLNIGSFKWQSLNKQNVFIELPKELSVEDLQQRLANLNQQAKLSLPTEYNNVNVPKNNQVVIGDYSSNISVMSSFVDRYAVGGQNGLFSIRNENGEELASRKFTKAISAICAVKTSKGVYWAVGVEPVNSRIGEGKLYFLDQNAEIVWQQSIPLYQKRNGKITTLFTAKVKDTSEPLIIAGAQSWHYFAFSTAGKQIWKQAVFHGATIGAAGDMDGDGSDEVAAGTEYYYHSIIKDGKVLPHTVTSPWVYALAVMDLNGDGLKEAVYGRGDGYLYVQAIDKNPVKPWTLNIGGKPTAIVPIEKNDIKIAVSNALGNITFVDGNGKAIKTVNLPLSIEDMVMSKQKLYAVCADNYIYKLNLNGDVLEKYPYLLDRGSIYTPKIVDTDKAIHVFSGKKIFSVSK</sequence>
<dbReference type="InterPro" id="IPR011047">
    <property type="entry name" value="Quinoprotein_ADH-like_sf"/>
</dbReference>
<dbReference type="AlphaFoldDB" id="F0S8I6"/>
<accession>F0S8I6</accession>
<keyword evidence="2" id="KW-1185">Reference proteome</keyword>
<evidence type="ECO:0000313" key="2">
    <source>
        <dbReference type="Proteomes" id="UP000000310"/>
    </source>
</evidence>
<reference evidence="2" key="2">
    <citation type="submission" date="2011-02" db="EMBL/GenBank/DDBJ databases">
        <title>The complete genome of Pedobacter saltans DSM 12145.</title>
        <authorList>
            <consortium name="US DOE Joint Genome Institute (JGI-PGF)"/>
            <person name="Lucas S."/>
            <person name="Copeland A."/>
            <person name="Lapidus A."/>
            <person name="Bruce D."/>
            <person name="Goodwin L."/>
            <person name="Pitluck S."/>
            <person name="Kyrpides N."/>
            <person name="Mavromatis K."/>
            <person name="Pagani I."/>
            <person name="Ivanova N."/>
            <person name="Ovchinnikova G."/>
            <person name="Lu M."/>
            <person name="Detter J.C."/>
            <person name="Han C."/>
            <person name="Land M."/>
            <person name="Hauser L."/>
            <person name="Markowitz V."/>
            <person name="Cheng J.-F."/>
            <person name="Hugenholtz P."/>
            <person name="Woyke T."/>
            <person name="Wu D."/>
            <person name="Tindall B."/>
            <person name="Pomrenke H.G."/>
            <person name="Brambilla E."/>
            <person name="Klenk H.-P."/>
            <person name="Eisen J.A."/>
        </authorList>
    </citation>
    <scope>NUCLEOTIDE SEQUENCE [LARGE SCALE GENOMIC DNA]</scope>
    <source>
        <strain evidence="2">ATCC 51119 / DSM 12145 / JCM 21818 / LMG 10337 / NBRC 100064 / NCIMB 13643</strain>
    </source>
</reference>
<dbReference type="Proteomes" id="UP000000310">
    <property type="component" value="Chromosome"/>
</dbReference>
<dbReference type="InterPro" id="IPR008929">
    <property type="entry name" value="Chondroitin_lyas"/>
</dbReference>
<evidence type="ECO:0000313" key="1">
    <source>
        <dbReference type="EMBL" id="ADY51270.1"/>
    </source>
</evidence>